<dbReference type="GO" id="GO:0006650">
    <property type="term" value="P:glycerophospholipid metabolic process"/>
    <property type="evidence" value="ECO:0007669"/>
    <property type="project" value="UniProtKB-UniRule"/>
</dbReference>
<dbReference type="PROSITE" id="PS00957">
    <property type="entry name" value="NAD_G3PDH"/>
    <property type="match status" value="1"/>
</dbReference>
<evidence type="ECO:0000256" key="16">
    <source>
        <dbReference type="PIRSR" id="PIRSR000114-3"/>
    </source>
</evidence>
<keyword evidence="6 13" id="KW-0443">Lipid metabolism</keyword>
<dbReference type="GO" id="GO:0051287">
    <property type="term" value="F:NAD binding"/>
    <property type="evidence" value="ECO:0007669"/>
    <property type="project" value="InterPro"/>
</dbReference>
<feature type="binding site" evidence="13">
    <location>
        <position position="253"/>
    </location>
    <ligand>
        <name>NADPH</name>
        <dbReference type="ChEBI" id="CHEBI:57783"/>
    </ligand>
</feature>
<feature type="domain" description="Glycerol-3-phosphate dehydrogenase NAD-dependent C-terminal" evidence="19">
    <location>
        <begin position="178"/>
        <end position="316"/>
    </location>
</feature>
<feature type="binding site" evidence="13">
    <location>
        <position position="138"/>
    </location>
    <ligand>
        <name>NADPH</name>
        <dbReference type="ChEBI" id="CHEBI:57783"/>
    </ligand>
</feature>
<dbReference type="PRINTS" id="PR00077">
    <property type="entry name" value="GPDHDRGNASE"/>
</dbReference>
<evidence type="ECO:0000256" key="2">
    <source>
        <dbReference type="ARBA" id="ARBA00022516"/>
    </source>
</evidence>
<comment type="function">
    <text evidence="13">Catalyzes the reduction of the glycolytic intermediate dihydroxyacetone phosphate (DHAP) to sn-glycerol 3-phosphate (G3P), the key precursor for phospholipid synthesis.</text>
</comment>
<dbReference type="FunFam" id="3.40.50.720:FF:000019">
    <property type="entry name" value="Glycerol-3-phosphate dehydrogenase [NAD(P)+]"/>
    <property type="match status" value="1"/>
</dbReference>
<dbReference type="Gene3D" id="1.10.1040.10">
    <property type="entry name" value="N-(1-d-carboxylethyl)-l-norvaline Dehydrogenase, domain 2"/>
    <property type="match status" value="1"/>
</dbReference>
<feature type="binding site" evidence="13">
    <location>
        <position position="11"/>
    </location>
    <ligand>
        <name>NADPH</name>
        <dbReference type="ChEBI" id="CHEBI:57783"/>
    </ligand>
</feature>
<keyword evidence="8 13" id="KW-1208">Phospholipid metabolism</keyword>
<feature type="binding site" evidence="13">
    <location>
        <position position="10"/>
    </location>
    <ligand>
        <name>NADPH</name>
        <dbReference type="ChEBI" id="CHEBI:57783"/>
    </ligand>
</feature>
<evidence type="ECO:0000313" key="20">
    <source>
        <dbReference type="EMBL" id="OUP52590.1"/>
    </source>
</evidence>
<dbReference type="NCBIfam" id="NF000942">
    <property type="entry name" value="PRK00094.1-4"/>
    <property type="match status" value="1"/>
</dbReference>
<feature type="binding site" evidence="13">
    <location>
        <position position="277"/>
    </location>
    <ligand>
        <name>NADPH</name>
        <dbReference type="ChEBI" id="CHEBI:57783"/>
    </ligand>
</feature>
<comment type="pathway">
    <text evidence="13">Membrane lipid metabolism; glycerophospholipid metabolism.</text>
</comment>
<evidence type="ECO:0000256" key="9">
    <source>
        <dbReference type="ARBA" id="ARBA00052716"/>
    </source>
</evidence>
<keyword evidence="13" id="KW-0963">Cytoplasm</keyword>
<dbReference type="EC" id="1.1.1.94" evidence="10 13"/>
<dbReference type="GO" id="GO:0046167">
    <property type="term" value="P:glycerol-3-phosphate biosynthetic process"/>
    <property type="evidence" value="ECO:0007669"/>
    <property type="project" value="UniProtKB-UniRule"/>
</dbReference>
<evidence type="ECO:0000256" key="11">
    <source>
        <dbReference type="ARBA" id="ARBA00069372"/>
    </source>
</evidence>
<feature type="binding site" evidence="16">
    <location>
        <begin position="7"/>
        <end position="12"/>
    </location>
    <ligand>
        <name>NAD(+)</name>
        <dbReference type="ChEBI" id="CHEBI:57540"/>
    </ligand>
</feature>
<accession>A0A1Y4L9K9</accession>
<feature type="binding site" evidence="13">
    <location>
        <position position="252"/>
    </location>
    <ligand>
        <name>sn-glycerol 3-phosphate</name>
        <dbReference type="ChEBI" id="CHEBI:57597"/>
    </ligand>
</feature>
<evidence type="ECO:0000256" key="12">
    <source>
        <dbReference type="ARBA" id="ARBA00080511"/>
    </source>
</evidence>
<comment type="subcellular location">
    <subcellularLocation>
        <location evidence="13">Cytoplasm</location>
    </subcellularLocation>
</comment>
<dbReference type="NCBIfam" id="NF000940">
    <property type="entry name" value="PRK00094.1-2"/>
    <property type="match status" value="1"/>
</dbReference>
<comment type="catalytic activity">
    <reaction evidence="9">
        <text>sn-glycerol 3-phosphate + NADP(+) = dihydroxyacetone phosphate + NADPH + H(+)</text>
        <dbReference type="Rhea" id="RHEA:11096"/>
        <dbReference type="ChEBI" id="CHEBI:15378"/>
        <dbReference type="ChEBI" id="CHEBI:57597"/>
        <dbReference type="ChEBI" id="CHEBI:57642"/>
        <dbReference type="ChEBI" id="CHEBI:57783"/>
        <dbReference type="ChEBI" id="CHEBI:58349"/>
        <dbReference type="EC" id="1.1.1.94"/>
    </reaction>
    <physiologicalReaction direction="right-to-left" evidence="9">
        <dbReference type="Rhea" id="RHEA:11098"/>
    </physiologicalReaction>
</comment>
<feature type="domain" description="Glycerol-3-phosphate dehydrogenase NAD-dependent N-terminal" evidence="18">
    <location>
        <begin position="2"/>
        <end position="158"/>
    </location>
</feature>
<dbReference type="HAMAP" id="MF_00394">
    <property type="entry name" value="NAD_Glyc3P_dehydrog"/>
    <property type="match status" value="1"/>
</dbReference>
<dbReference type="InterPro" id="IPR008927">
    <property type="entry name" value="6-PGluconate_DH-like_C_sf"/>
</dbReference>
<evidence type="ECO:0000256" key="15">
    <source>
        <dbReference type="PIRSR" id="PIRSR000114-2"/>
    </source>
</evidence>
<feature type="binding site" evidence="15">
    <location>
        <begin position="253"/>
        <end position="254"/>
    </location>
    <ligand>
        <name>substrate</name>
    </ligand>
</feature>
<evidence type="ECO:0000313" key="21">
    <source>
        <dbReference type="Proteomes" id="UP000195897"/>
    </source>
</evidence>
<evidence type="ECO:0000256" key="5">
    <source>
        <dbReference type="ARBA" id="ARBA00023027"/>
    </source>
</evidence>
<dbReference type="UniPathway" id="UPA00940"/>
<organism evidence="20 21">
    <name type="scientific">Butyricicoccus pullicaecorum</name>
    <dbReference type="NCBI Taxonomy" id="501571"/>
    <lineage>
        <taxon>Bacteria</taxon>
        <taxon>Bacillati</taxon>
        <taxon>Bacillota</taxon>
        <taxon>Clostridia</taxon>
        <taxon>Eubacteriales</taxon>
        <taxon>Butyricicoccaceae</taxon>
        <taxon>Butyricicoccus</taxon>
    </lineage>
</organism>
<evidence type="ECO:0000256" key="7">
    <source>
        <dbReference type="ARBA" id="ARBA00023209"/>
    </source>
</evidence>
<gene>
    <name evidence="13 20" type="primary">gpsA</name>
    <name evidence="20" type="ORF">B5F17_08890</name>
</gene>
<keyword evidence="13" id="KW-0547">Nucleotide-binding</keyword>
<dbReference type="SUPFAM" id="SSF48179">
    <property type="entry name" value="6-phosphogluconate dehydrogenase C-terminal domain-like"/>
    <property type="match status" value="1"/>
</dbReference>
<dbReference type="GO" id="GO:0005829">
    <property type="term" value="C:cytosol"/>
    <property type="evidence" value="ECO:0007669"/>
    <property type="project" value="TreeGrafter"/>
</dbReference>
<evidence type="ECO:0000256" key="17">
    <source>
        <dbReference type="RuleBase" id="RU000437"/>
    </source>
</evidence>
<feature type="binding site" evidence="13">
    <location>
        <position position="253"/>
    </location>
    <ligand>
        <name>sn-glycerol 3-phosphate</name>
        <dbReference type="ChEBI" id="CHEBI:57597"/>
    </ligand>
</feature>
<feature type="binding site" evidence="16">
    <location>
        <position position="253"/>
    </location>
    <ligand>
        <name>NAD(+)</name>
        <dbReference type="ChEBI" id="CHEBI:57540"/>
    </ligand>
</feature>
<dbReference type="Pfam" id="PF07479">
    <property type="entry name" value="NAD_Gly3P_dh_C"/>
    <property type="match status" value="1"/>
</dbReference>
<dbReference type="GO" id="GO:0005975">
    <property type="term" value="P:carbohydrate metabolic process"/>
    <property type="evidence" value="ECO:0007669"/>
    <property type="project" value="InterPro"/>
</dbReference>
<dbReference type="GO" id="GO:0008654">
    <property type="term" value="P:phospholipid biosynthetic process"/>
    <property type="evidence" value="ECO:0007669"/>
    <property type="project" value="UniProtKB-KW"/>
</dbReference>
<evidence type="ECO:0000259" key="18">
    <source>
        <dbReference type="Pfam" id="PF01210"/>
    </source>
</evidence>
<dbReference type="EMBL" id="NFKK01000009">
    <property type="protein sequence ID" value="OUP52590.1"/>
    <property type="molecule type" value="Genomic_DNA"/>
</dbReference>
<keyword evidence="2 13" id="KW-0444">Lipid biosynthesis</keyword>
<feature type="binding site" evidence="13">
    <location>
        <position position="104"/>
    </location>
    <ligand>
        <name>NADPH</name>
        <dbReference type="ChEBI" id="CHEBI:57783"/>
    </ligand>
</feature>
<keyword evidence="7 13" id="KW-0594">Phospholipid biosynthesis</keyword>
<evidence type="ECO:0000259" key="19">
    <source>
        <dbReference type="Pfam" id="PF07479"/>
    </source>
</evidence>
<dbReference type="SUPFAM" id="SSF51735">
    <property type="entry name" value="NAD(P)-binding Rossmann-fold domains"/>
    <property type="match status" value="1"/>
</dbReference>
<dbReference type="PANTHER" id="PTHR11728:SF1">
    <property type="entry name" value="GLYCEROL-3-PHOSPHATE DEHYDROGENASE [NAD(+)] 2, CHLOROPLASTIC"/>
    <property type="match status" value="1"/>
</dbReference>
<feature type="binding site" evidence="16">
    <location>
        <position position="138"/>
    </location>
    <ligand>
        <name>NAD(+)</name>
        <dbReference type="ChEBI" id="CHEBI:57540"/>
    </ligand>
</feature>
<dbReference type="AlphaFoldDB" id="A0A1Y4L9K9"/>
<feature type="binding site" evidence="15">
    <location>
        <position position="104"/>
    </location>
    <ligand>
        <name>substrate</name>
    </ligand>
</feature>
<evidence type="ECO:0000256" key="8">
    <source>
        <dbReference type="ARBA" id="ARBA00023264"/>
    </source>
</evidence>
<evidence type="ECO:0000256" key="3">
    <source>
        <dbReference type="ARBA" id="ARBA00022857"/>
    </source>
</evidence>
<evidence type="ECO:0000256" key="4">
    <source>
        <dbReference type="ARBA" id="ARBA00023002"/>
    </source>
</evidence>
<sequence>MKITVYGAGSWGIALSLVLAHNGHQVTTWTHREEQCRQLRETRMNAKLLPGVHIPEQIALTSEIDCARDAELVVLAVPSFAVAETAEKAAAIVPAGVPIVNVGKGLDAAHDYCRFSETIDRAFGGQNPVVALTGPTHAEEVARGIPTAILAASASRSAAELCQDVFMNEIFRVYTSSDIIGAEIGGAFKNVIALAAGIADGLGLGDNSKAGLMTRGLTEIARLGVTLGAKQETFAGLSGMGDLIVTCTSMHSRNRRAGILIGKGKSVQQAMEEIGAVVEGYYATEAGHHMAQKTGVSMPITSELYHVLYEGGDVHRGIAALMGRSKKDEHESETTWLT</sequence>
<dbReference type="GO" id="GO:0141152">
    <property type="term" value="F:glycerol-3-phosphate dehydrogenase (NAD+) activity"/>
    <property type="evidence" value="ECO:0007669"/>
    <property type="project" value="RHEA"/>
</dbReference>
<evidence type="ECO:0000256" key="6">
    <source>
        <dbReference type="ARBA" id="ARBA00023098"/>
    </source>
</evidence>
<dbReference type="RefSeq" id="WP_087373146.1">
    <property type="nucleotide sequence ID" value="NZ_NFKK01000009.1"/>
</dbReference>
<feature type="binding site" evidence="13">
    <location>
        <position position="189"/>
    </location>
    <ligand>
        <name>sn-glycerol 3-phosphate</name>
        <dbReference type="ChEBI" id="CHEBI:57597"/>
    </ligand>
</feature>
<evidence type="ECO:0000256" key="13">
    <source>
        <dbReference type="HAMAP-Rule" id="MF_00394"/>
    </source>
</evidence>
<feature type="active site" description="Proton acceptor" evidence="13 14">
    <location>
        <position position="189"/>
    </location>
</feature>
<feature type="binding site" evidence="13">
    <location>
        <position position="134"/>
    </location>
    <ligand>
        <name>sn-glycerol 3-phosphate</name>
        <dbReference type="ChEBI" id="CHEBI:57597"/>
    </ligand>
</feature>
<reference evidence="21" key="1">
    <citation type="submission" date="2017-04" db="EMBL/GenBank/DDBJ databases">
        <title>Function of individual gut microbiota members based on whole genome sequencing of pure cultures obtained from chicken caecum.</title>
        <authorList>
            <person name="Medvecky M."/>
            <person name="Cejkova D."/>
            <person name="Polansky O."/>
            <person name="Karasova D."/>
            <person name="Kubasova T."/>
            <person name="Cizek A."/>
            <person name="Rychlik I."/>
        </authorList>
    </citation>
    <scope>NUCLEOTIDE SEQUENCE [LARGE SCALE GENOMIC DNA]</scope>
    <source>
        <strain evidence="21">An180</strain>
    </source>
</reference>
<keyword evidence="4 13" id="KW-0560">Oxidoreductase</keyword>
<feature type="binding site" evidence="13">
    <location>
        <position position="242"/>
    </location>
    <ligand>
        <name>sn-glycerol 3-phosphate</name>
        <dbReference type="ChEBI" id="CHEBI:57597"/>
    </ligand>
</feature>
<dbReference type="InterPro" id="IPR006109">
    <property type="entry name" value="G3P_DH_NAD-dep_C"/>
</dbReference>
<evidence type="ECO:0000256" key="10">
    <source>
        <dbReference type="ARBA" id="ARBA00066687"/>
    </source>
</evidence>
<dbReference type="InterPro" id="IPR006168">
    <property type="entry name" value="G3P_DH_NAD-dep"/>
</dbReference>
<dbReference type="Gene3D" id="3.40.50.720">
    <property type="entry name" value="NAD(P)-binding Rossmann-like Domain"/>
    <property type="match status" value="1"/>
</dbReference>
<name>A0A1Y4L9K9_9FIRM</name>
<keyword evidence="5 13" id="KW-0520">NAD</keyword>
<dbReference type="InterPro" id="IPR036291">
    <property type="entry name" value="NAD(P)-bd_dom_sf"/>
</dbReference>
<comment type="caution">
    <text evidence="13">Lacks conserved residue(s) required for the propagation of feature annotation.</text>
</comment>
<protein>
    <recommendedName>
        <fullName evidence="11 13">Glycerol-3-phosphate dehydrogenase [NAD(P)+]</fullName>
        <ecNumber evidence="10 13">1.1.1.94</ecNumber>
    </recommendedName>
    <alternativeName>
        <fullName evidence="13">NAD(P)(+)-dependent glycerol-3-phosphate dehydrogenase</fullName>
    </alternativeName>
    <alternativeName>
        <fullName evidence="12 13">NAD(P)H-dependent dihydroxyacetone-phosphate reductase</fullName>
    </alternativeName>
</protein>
<dbReference type="GO" id="GO:0141153">
    <property type="term" value="F:glycerol-3-phosphate dehydrogenase (NADP+) activity"/>
    <property type="evidence" value="ECO:0007669"/>
    <property type="project" value="RHEA"/>
</dbReference>
<dbReference type="GO" id="GO:0046168">
    <property type="term" value="P:glycerol-3-phosphate catabolic process"/>
    <property type="evidence" value="ECO:0007669"/>
    <property type="project" value="InterPro"/>
</dbReference>
<feature type="binding site" evidence="13">
    <location>
        <position position="136"/>
    </location>
    <ligand>
        <name>sn-glycerol 3-phosphate</name>
        <dbReference type="ChEBI" id="CHEBI:57597"/>
    </ligand>
</feature>
<proteinExistence type="inferred from homology"/>
<feature type="binding site" evidence="13">
    <location>
        <position position="32"/>
    </location>
    <ligand>
        <name>NADPH</name>
        <dbReference type="ChEBI" id="CHEBI:57783"/>
    </ligand>
</feature>
<comment type="catalytic activity">
    <reaction evidence="13">
        <text>sn-glycerol 3-phosphate + NAD(+) = dihydroxyacetone phosphate + NADH + H(+)</text>
        <dbReference type="Rhea" id="RHEA:11092"/>
        <dbReference type="ChEBI" id="CHEBI:15378"/>
        <dbReference type="ChEBI" id="CHEBI:57540"/>
        <dbReference type="ChEBI" id="CHEBI:57597"/>
        <dbReference type="ChEBI" id="CHEBI:57642"/>
        <dbReference type="ChEBI" id="CHEBI:57945"/>
        <dbReference type="EC" id="1.1.1.94"/>
    </reaction>
</comment>
<dbReference type="Proteomes" id="UP000195897">
    <property type="component" value="Unassembled WGS sequence"/>
</dbReference>
<dbReference type="Pfam" id="PF01210">
    <property type="entry name" value="NAD_Gly3P_dh_N"/>
    <property type="match status" value="1"/>
</dbReference>
<dbReference type="PANTHER" id="PTHR11728">
    <property type="entry name" value="GLYCEROL-3-PHOSPHATE DEHYDROGENASE"/>
    <property type="match status" value="1"/>
</dbReference>
<dbReference type="InterPro" id="IPR011128">
    <property type="entry name" value="G3P_DH_NAD-dep_N"/>
</dbReference>
<feature type="binding site" evidence="13">
    <location>
        <position position="104"/>
    </location>
    <ligand>
        <name>sn-glycerol 3-phosphate</name>
        <dbReference type="ChEBI" id="CHEBI:57597"/>
    </ligand>
</feature>
<feature type="binding site" evidence="13">
    <location>
        <position position="254"/>
    </location>
    <ligand>
        <name>sn-glycerol 3-phosphate</name>
        <dbReference type="ChEBI" id="CHEBI:57597"/>
    </ligand>
</feature>
<keyword evidence="3 13" id="KW-0521">NADP</keyword>
<comment type="similarity">
    <text evidence="1 13 17">Belongs to the NAD-dependent glycerol-3-phosphate dehydrogenase family.</text>
</comment>
<feature type="binding site" evidence="13">
    <location>
        <position position="279"/>
    </location>
    <ligand>
        <name>NADPH</name>
        <dbReference type="ChEBI" id="CHEBI:57783"/>
    </ligand>
</feature>
<feature type="binding site" evidence="13">
    <location>
        <position position="31"/>
    </location>
    <ligand>
        <name>NADPH</name>
        <dbReference type="ChEBI" id="CHEBI:57783"/>
    </ligand>
</feature>
<evidence type="ECO:0000256" key="1">
    <source>
        <dbReference type="ARBA" id="ARBA00011009"/>
    </source>
</evidence>
<evidence type="ECO:0000256" key="14">
    <source>
        <dbReference type="PIRSR" id="PIRSR000114-1"/>
    </source>
</evidence>
<comment type="caution">
    <text evidence="20">The sequence shown here is derived from an EMBL/GenBank/DDBJ whole genome shotgun (WGS) entry which is preliminary data.</text>
</comment>
<dbReference type="PIRSF" id="PIRSF000114">
    <property type="entry name" value="Glycerol-3-P_dh"/>
    <property type="match status" value="1"/>
</dbReference>
<dbReference type="FunFam" id="1.10.1040.10:FF:000001">
    <property type="entry name" value="Glycerol-3-phosphate dehydrogenase [NAD(P)+]"/>
    <property type="match status" value="1"/>
</dbReference>
<dbReference type="InterPro" id="IPR013328">
    <property type="entry name" value="6PGD_dom2"/>
</dbReference>